<dbReference type="CDD" id="cd18808">
    <property type="entry name" value="SF1_C_Upf1"/>
    <property type="match status" value="1"/>
</dbReference>
<accession>A0ABR3N4S6</accession>
<dbReference type="Pfam" id="PF25049">
    <property type="entry name" value="OB_HELZ2"/>
    <property type="match status" value="1"/>
</dbReference>
<feature type="compositionally biased region" description="Low complexity" evidence="6">
    <location>
        <begin position="59"/>
        <end position="79"/>
    </location>
</feature>
<dbReference type="InterPro" id="IPR027417">
    <property type="entry name" value="P-loop_NTPase"/>
</dbReference>
<dbReference type="InterPro" id="IPR050534">
    <property type="entry name" value="Coronavir_polyprotein_1ab"/>
</dbReference>
<dbReference type="InterPro" id="IPR041677">
    <property type="entry name" value="DNA2/NAM7_AAA_11"/>
</dbReference>
<keyword evidence="5" id="KW-0067">ATP-binding</keyword>
<evidence type="ECO:0000256" key="4">
    <source>
        <dbReference type="ARBA" id="ARBA00022806"/>
    </source>
</evidence>
<evidence type="ECO:0000313" key="9">
    <source>
        <dbReference type="Proteomes" id="UP001558613"/>
    </source>
</evidence>
<dbReference type="PANTHER" id="PTHR43788">
    <property type="entry name" value="DNA2/NAM7 HELICASE FAMILY MEMBER"/>
    <property type="match status" value="1"/>
</dbReference>
<dbReference type="EMBL" id="JAYMGO010000007">
    <property type="protein sequence ID" value="KAL1271925.1"/>
    <property type="molecule type" value="Genomic_DNA"/>
</dbReference>
<dbReference type="InterPro" id="IPR012340">
    <property type="entry name" value="NA-bd_OB-fold"/>
</dbReference>
<dbReference type="InterPro" id="IPR047187">
    <property type="entry name" value="SF1_C_Upf1"/>
</dbReference>
<proteinExistence type="inferred from homology"/>
<evidence type="ECO:0000256" key="3">
    <source>
        <dbReference type="ARBA" id="ARBA00022801"/>
    </source>
</evidence>
<dbReference type="Pfam" id="PF13087">
    <property type="entry name" value="AAA_12"/>
    <property type="match status" value="1"/>
</dbReference>
<dbReference type="InterPro" id="IPR001900">
    <property type="entry name" value="RNase_II/R"/>
</dbReference>
<comment type="similarity">
    <text evidence="1">Belongs to the DNA2/NAM7 helicase family.</text>
</comment>
<feature type="compositionally biased region" description="Polar residues" evidence="6">
    <location>
        <begin position="80"/>
        <end position="93"/>
    </location>
</feature>
<dbReference type="InterPro" id="IPR041679">
    <property type="entry name" value="DNA2/NAM7-like_C"/>
</dbReference>
<evidence type="ECO:0000256" key="2">
    <source>
        <dbReference type="ARBA" id="ARBA00022741"/>
    </source>
</evidence>
<keyword evidence="9" id="KW-1185">Reference proteome</keyword>
<dbReference type="InterPro" id="IPR056787">
    <property type="entry name" value="OB_HELZ2"/>
</dbReference>
<name>A0ABR3N4S6_9TELE</name>
<feature type="compositionally biased region" description="Basic and acidic residues" evidence="6">
    <location>
        <begin position="41"/>
        <end position="52"/>
    </location>
</feature>
<keyword evidence="4" id="KW-0347">Helicase</keyword>
<evidence type="ECO:0000313" key="8">
    <source>
        <dbReference type="EMBL" id="KAL1271925.1"/>
    </source>
</evidence>
<evidence type="ECO:0000256" key="1">
    <source>
        <dbReference type="ARBA" id="ARBA00007913"/>
    </source>
</evidence>
<feature type="region of interest" description="Disordered" evidence="6">
    <location>
        <begin position="41"/>
        <end position="94"/>
    </location>
</feature>
<dbReference type="Pfam" id="PF13086">
    <property type="entry name" value="AAA_11"/>
    <property type="match status" value="1"/>
</dbReference>
<dbReference type="Pfam" id="PF00773">
    <property type="entry name" value="RNB"/>
    <property type="match status" value="1"/>
</dbReference>
<dbReference type="SUPFAM" id="SSF50249">
    <property type="entry name" value="Nucleic acid-binding proteins"/>
    <property type="match status" value="2"/>
</dbReference>
<dbReference type="Proteomes" id="UP001558613">
    <property type="component" value="Unassembled WGS sequence"/>
</dbReference>
<dbReference type="SMART" id="SM00955">
    <property type="entry name" value="RNB"/>
    <property type="match status" value="1"/>
</dbReference>
<evidence type="ECO:0000256" key="5">
    <source>
        <dbReference type="ARBA" id="ARBA00022840"/>
    </source>
</evidence>
<organism evidence="8 9">
    <name type="scientific">Cirrhinus molitorella</name>
    <name type="common">mud carp</name>
    <dbReference type="NCBI Taxonomy" id="172907"/>
    <lineage>
        <taxon>Eukaryota</taxon>
        <taxon>Metazoa</taxon>
        <taxon>Chordata</taxon>
        <taxon>Craniata</taxon>
        <taxon>Vertebrata</taxon>
        <taxon>Euteleostomi</taxon>
        <taxon>Actinopterygii</taxon>
        <taxon>Neopterygii</taxon>
        <taxon>Teleostei</taxon>
        <taxon>Ostariophysi</taxon>
        <taxon>Cypriniformes</taxon>
        <taxon>Cyprinidae</taxon>
        <taxon>Labeoninae</taxon>
        <taxon>Labeonini</taxon>
        <taxon>Cirrhinus</taxon>
    </lineage>
</organism>
<protein>
    <recommendedName>
        <fullName evidence="7">RNB domain-containing protein</fullName>
    </recommendedName>
</protein>
<dbReference type="Gene3D" id="3.40.50.300">
    <property type="entry name" value="P-loop containing nucleotide triphosphate hydrolases"/>
    <property type="match status" value="2"/>
</dbReference>
<evidence type="ECO:0000259" key="7">
    <source>
        <dbReference type="SMART" id="SM00955"/>
    </source>
</evidence>
<comment type="caution">
    <text evidence="8">The sequence shown here is derived from an EMBL/GenBank/DDBJ whole genome shotgun (WGS) entry which is preliminary data.</text>
</comment>
<keyword evidence="3" id="KW-0378">Hydrolase</keyword>
<evidence type="ECO:0000256" key="6">
    <source>
        <dbReference type="SAM" id="MobiDB-lite"/>
    </source>
</evidence>
<dbReference type="Gene3D" id="2.40.50.690">
    <property type="match status" value="1"/>
</dbReference>
<sequence>MLNSSGSVRSDEVPIFAGNSEGLLYVEGLVAGLGRIFQTGRRTEDRQEEFKGGAEPNMVNSVSEQSDSASSSNSENNQSKTVFKESQSPQYLSDSKFDQELSKEDIKELLNANPDVYKHCKLVMERHDQAYARTLDEPTFCIKISGRENLSRSFPGDEVCVEILNREQHLQEGEVLNGRVVGLINRDEKSLTFICKMVEDNPKFVEPIYKHVTRIRTVELQQYKSGCCVQKDFGNIAKNEMLVVKVIKWEIGKTYPLGAVISVISECEALNEMLDIELFCKDTPPPLELHEPEVDKALKEKNFYDFITFTIDPPTAEDLDDAISVREMNSDHYQIGIHITDAASWISKDSEQDKFARRRGKTIYTPGKGDVAFMFSRDLSRDYLSLLPGKIRKVVSLLIDVNKKNSNIVNMYFDETLIRSHRRMSYEEADQIIQTYCSDDSEPLRFSCIEDCLAVAYRFSEVHRKYRLEGWWLFGMQAGQSRSHAMVEELMNLYNSAAAENLISKDVTRDLTPLRCHKEPDPEQLTQFKDKYINLIPMSPYFSNIYEVSSNPEYDNMEHSGMSFIIITSIFQKMEEFAQSKDYYSLMQLIFSDEIHPTLIPMVREFRDIQKKAVILRSCSSTDSRLGHYDLQLNAYTWASSPMRRYLDLILQRLLHTMLSKETLRQPDYTQVEINSFCQSGMDVEEKHDALVLKLRKVHKLKDVVKLAMLDQLTPQGHEFSISFPLHSKLDVITIMYKHLKVVDQPSYSKEKNAMTLRWKRRVYSFRKSFNNSYPFKPIKNVTPVSSDLWKKLVSAVTQKDWVKIEQCLRDMKKEENEEKEKVATEQAHYKELTMELKLGTVVQVQLGTELKDGFPVPVVQLLRVNQCFEICLEHTRNPIDCFSKTVCNASKPSYKSYNEYQNIWSQLCQIDTAYNALEENNSVILEGVHITWSGDETNLQGFFCLTKTQKKQWCLEFDLNNCFLCIRLRDQKPEKDKNDGEYMDGSEILNLQGSLPFTWVAHAVTSKPEKQKNGDNKNKITFQITNRSMSYIPPKGTNFTIEVIPKKIPYLLREHVIENLKQANNLVKNVATRQNPIELNASANKNIILDNVDESLNLPVLNESQQKAVKEAVNKPFTVIQGPPGTGKTVVGIHIVYQFFKKNQDFLASYESSKSTPDQKPKKRPAILYCGPSNKSVDIVAEQLLKLKGVLKPLRIYCDQMEMREYPYTGSDLKLCRRALRDEKPKDELKDITLMYLVRKPKNDFSKQIKHFEEHNLSKDKIDSYRKLLKKAHKDEIKKYDVVLCTCSTALKPEIQAVMDFQQILIDECAMATEPEAFIPLVSYNPRQIVLLGDHQQIRPIVQCALVRKKGMQQSLFERYMDLAIMLDTQYRMHEEICRFPSKEFYEDKLKTGAERGPCYLLKKNGKPTGILFGHVQGKEDSLVVSTKEGNENSVANIEEAEQAVRVADLLVKQSGVEPEHIAILTPYNAQMSEIKKMIEQRHLANVSVCTIMKSQGSEWPYVIVSTVRSCSISDIKSDRPSKAWLGKRLGFITDPNQVNVAITRAQDGLCILGNSNLLRCCELWKRLLDHYFAEQCIVNPASDIKFEYSKHRLKIPPSPFVVLSLLYVLHMQQVSGGSLLSRVQISFSGLHLPLLVAFE</sequence>
<reference evidence="8 9" key="1">
    <citation type="submission" date="2023-09" db="EMBL/GenBank/DDBJ databases">
        <authorList>
            <person name="Wang M."/>
        </authorList>
    </citation>
    <scope>NUCLEOTIDE SEQUENCE [LARGE SCALE GENOMIC DNA]</scope>
    <source>
        <strain evidence="8">GT-2023</strain>
        <tissue evidence="8">Liver</tissue>
    </source>
</reference>
<dbReference type="PANTHER" id="PTHR43788:SF10">
    <property type="entry name" value="HELICASE WITH ZINC FINGER 2, TRANSCRIPTIONAL COACTIVATOR"/>
    <property type="match status" value="1"/>
</dbReference>
<feature type="domain" description="RNB" evidence="7">
    <location>
        <begin position="300"/>
        <end position="661"/>
    </location>
</feature>
<keyword evidence="2" id="KW-0547">Nucleotide-binding</keyword>
<gene>
    <name evidence="8" type="ORF">QQF64_030941</name>
</gene>
<dbReference type="SUPFAM" id="SSF52540">
    <property type="entry name" value="P-loop containing nucleoside triphosphate hydrolases"/>
    <property type="match status" value="1"/>
</dbReference>